<dbReference type="RefSeq" id="WP_023392307.1">
    <property type="nucleotide sequence ID" value="NZ_KI535341.1"/>
</dbReference>
<dbReference type="AlphaFoldDB" id="W1Q1R2"/>
<accession>W1Q1R2</accession>
<evidence type="ECO:0008006" key="3">
    <source>
        <dbReference type="Google" id="ProtNLM"/>
    </source>
</evidence>
<sequence length="79" mass="9053">MLKNGCKTEKDILSYALHESTESELNEALAQDADEVFYPKKSQILGMGEPQRYVYLIIKGLARSYYIDENGNDITKLFM</sequence>
<gene>
    <name evidence="1" type="ORF">GCWU000182_001683</name>
</gene>
<dbReference type="EMBL" id="ACIN03000015">
    <property type="protein sequence ID" value="ESK64951.1"/>
    <property type="molecule type" value="Genomic_DNA"/>
</dbReference>
<dbReference type="Proteomes" id="UP000019050">
    <property type="component" value="Unassembled WGS sequence"/>
</dbReference>
<dbReference type="InterPro" id="IPR018490">
    <property type="entry name" value="cNMP-bd_dom_sf"/>
</dbReference>
<keyword evidence="2" id="KW-1185">Reference proteome</keyword>
<dbReference type="HOGENOM" id="CLU_2597952_0_0_9"/>
<evidence type="ECO:0000313" key="2">
    <source>
        <dbReference type="Proteomes" id="UP000019050"/>
    </source>
</evidence>
<dbReference type="GeneID" id="84817277"/>
<dbReference type="SUPFAM" id="SSF51206">
    <property type="entry name" value="cAMP-binding domain-like"/>
    <property type="match status" value="1"/>
</dbReference>
<dbReference type="STRING" id="592010.GCWU000182_001683"/>
<dbReference type="Gene3D" id="2.60.120.10">
    <property type="entry name" value="Jelly Rolls"/>
    <property type="match status" value="1"/>
</dbReference>
<protein>
    <recommendedName>
        <fullName evidence="3">Cyclic nucleotide-binding domain-containing protein</fullName>
    </recommendedName>
</protein>
<organism evidence="1 2">
    <name type="scientific">Abiotrophia defectiva ATCC 49176</name>
    <dbReference type="NCBI Taxonomy" id="592010"/>
    <lineage>
        <taxon>Bacteria</taxon>
        <taxon>Bacillati</taxon>
        <taxon>Bacillota</taxon>
        <taxon>Bacilli</taxon>
        <taxon>Lactobacillales</taxon>
        <taxon>Aerococcaceae</taxon>
        <taxon>Abiotrophia</taxon>
    </lineage>
</organism>
<reference evidence="1" key="1">
    <citation type="submission" date="2013-06" db="EMBL/GenBank/DDBJ databases">
        <authorList>
            <person name="Weinstock G."/>
            <person name="Sodergren E."/>
            <person name="Clifton S."/>
            <person name="Fulton L."/>
            <person name="Fulton B."/>
            <person name="Courtney L."/>
            <person name="Fronick C."/>
            <person name="Harrison M."/>
            <person name="Strong C."/>
            <person name="Farmer C."/>
            <person name="Delahaunty K."/>
            <person name="Markovic C."/>
            <person name="Hall O."/>
            <person name="Minx P."/>
            <person name="Tomlinson C."/>
            <person name="Mitreva M."/>
            <person name="Nelson J."/>
            <person name="Hou S."/>
            <person name="Wollam A."/>
            <person name="Pepin K.H."/>
            <person name="Johnson M."/>
            <person name="Bhonagiri V."/>
            <person name="Nash W.E."/>
            <person name="Warren W."/>
            <person name="Chinwalla A."/>
            <person name="Mardis E.R."/>
            <person name="Wilson R.K."/>
        </authorList>
    </citation>
    <scope>NUCLEOTIDE SEQUENCE [LARGE SCALE GENOMIC DNA]</scope>
    <source>
        <strain evidence="1">ATCC 49176</strain>
    </source>
</reference>
<name>W1Q1R2_ABIDE</name>
<dbReference type="InterPro" id="IPR014710">
    <property type="entry name" value="RmlC-like_jellyroll"/>
</dbReference>
<dbReference type="OrthoDB" id="9798104at2"/>
<comment type="caution">
    <text evidence="1">The sequence shown here is derived from an EMBL/GenBank/DDBJ whole genome shotgun (WGS) entry which is preliminary data.</text>
</comment>
<evidence type="ECO:0000313" key="1">
    <source>
        <dbReference type="EMBL" id="ESK64951.1"/>
    </source>
</evidence>
<proteinExistence type="predicted"/>